<dbReference type="InterPro" id="IPR009057">
    <property type="entry name" value="Homeodomain-like_sf"/>
</dbReference>
<reference evidence="5" key="2">
    <citation type="submission" date="2010-01" db="EMBL/GenBank/DDBJ databases">
        <title>The complete genome of Conexibacter woesei DSM 14684.</title>
        <authorList>
            <consortium name="US DOE Joint Genome Institute (JGI-PGF)"/>
            <person name="Lucas S."/>
            <person name="Copeland A."/>
            <person name="Lapidus A."/>
            <person name="Glavina del Rio T."/>
            <person name="Dalin E."/>
            <person name="Tice H."/>
            <person name="Bruce D."/>
            <person name="Goodwin L."/>
            <person name="Pitluck S."/>
            <person name="Kyrpides N."/>
            <person name="Mavromatis K."/>
            <person name="Ivanova N."/>
            <person name="Mikhailova N."/>
            <person name="Chertkov O."/>
            <person name="Brettin T."/>
            <person name="Detter J.C."/>
            <person name="Han C."/>
            <person name="Larimer F."/>
            <person name="Land M."/>
            <person name="Hauser L."/>
            <person name="Markowitz V."/>
            <person name="Cheng J.-F."/>
            <person name="Hugenholtz P."/>
            <person name="Woyke T."/>
            <person name="Wu D."/>
            <person name="Pukall R."/>
            <person name="Steenblock K."/>
            <person name="Schneider S."/>
            <person name="Klenk H.-P."/>
            <person name="Eisen J.A."/>
        </authorList>
    </citation>
    <scope>NUCLEOTIDE SEQUENCE [LARGE SCALE GENOMIC DNA]</scope>
    <source>
        <strain evidence="5">DSM 14684 / CIP 108061 / JCM 11494 / NBRC 100937 / ID131577</strain>
    </source>
</reference>
<dbReference type="STRING" id="469383.Cwoe_4938"/>
<dbReference type="InterPro" id="IPR041490">
    <property type="entry name" value="KstR2_TetR_C"/>
</dbReference>
<dbReference type="HOGENOM" id="CLU_069356_12_4_11"/>
<protein>
    <submittedName>
        <fullName evidence="4">Transcriptional regulator, TetR family</fullName>
    </submittedName>
</protein>
<dbReference type="Gene3D" id="1.10.10.60">
    <property type="entry name" value="Homeodomain-like"/>
    <property type="match status" value="1"/>
</dbReference>
<dbReference type="KEGG" id="cwo:Cwoe_4938"/>
<evidence type="ECO:0000256" key="2">
    <source>
        <dbReference type="PROSITE-ProRule" id="PRU00335"/>
    </source>
</evidence>
<keyword evidence="5" id="KW-1185">Reference proteome</keyword>
<dbReference type="SUPFAM" id="SSF46689">
    <property type="entry name" value="Homeodomain-like"/>
    <property type="match status" value="1"/>
</dbReference>
<dbReference type="PRINTS" id="PR00455">
    <property type="entry name" value="HTHTETR"/>
</dbReference>
<dbReference type="Pfam" id="PF00440">
    <property type="entry name" value="TetR_N"/>
    <property type="match status" value="1"/>
</dbReference>
<reference evidence="4 5" key="1">
    <citation type="journal article" date="2010" name="Stand. Genomic Sci.">
        <title>Complete genome sequence of Conexibacter woesei type strain (ID131577).</title>
        <authorList>
            <person name="Pukall R."/>
            <person name="Lapidus A."/>
            <person name="Glavina Del Rio T."/>
            <person name="Copeland A."/>
            <person name="Tice H."/>
            <person name="Cheng J.-F."/>
            <person name="Lucas S."/>
            <person name="Chen F."/>
            <person name="Nolan M."/>
            <person name="Bruce D."/>
            <person name="Goodwin L."/>
            <person name="Pitluck S."/>
            <person name="Mavromatis K."/>
            <person name="Ivanova N."/>
            <person name="Ovchinnikova G."/>
            <person name="Pati A."/>
            <person name="Chen A."/>
            <person name="Palaniappan K."/>
            <person name="Land M."/>
            <person name="Hauser L."/>
            <person name="Chang Y.-J."/>
            <person name="Jeffries C.D."/>
            <person name="Chain P."/>
            <person name="Meincke L."/>
            <person name="Sims D."/>
            <person name="Brettin T."/>
            <person name="Detter J.C."/>
            <person name="Rohde M."/>
            <person name="Goeker M."/>
            <person name="Bristow J."/>
            <person name="Eisen J.A."/>
            <person name="Markowitz V."/>
            <person name="Kyrpides N.C."/>
            <person name="Klenk H.-P."/>
            <person name="Hugenholtz P."/>
        </authorList>
    </citation>
    <scope>NUCLEOTIDE SEQUENCE [LARGE SCALE GENOMIC DNA]</scope>
    <source>
        <strain evidence="5">DSM 14684 / CIP 108061 / JCM 11494 / NBRC 100937 / ID131577</strain>
    </source>
</reference>
<name>D3FC54_CONWI</name>
<dbReference type="AlphaFoldDB" id="D3FC54"/>
<dbReference type="eggNOG" id="COG1309">
    <property type="taxonomic scope" value="Bacteria"/>
</dbReference>
<dbReference type="PROSITE" id="PS50977">
    <property type="entry name" value="HTH_TETR_2"/>
    <property type="match status" value="1"/>
</dbReference>
<dbReference type="InterPro" id="IPR050109">
    <property type="entry name" value="HTH-type_TetR-like_transc_reg"/>
</dbReference>
<dbReference type="InterPro" id="IPR036271">
    <property type="entry name" value="Tet_transcr_reg_TetR-rel_C_sf"/>
</dbReference>
<gene>
    <name evidence="4" type="ordered locus">Cwoe_4938</name>
</gene>
<dbReference type="GO" id="GO:0003700">
    <property type="term" value="F:DNA-binding transcription factor activity"/>
    <property type="evidence" value="ECO:0007669"/>
    <property type="project" value="TreeGrafter"/>
</dbReference>
<sequence>MASVLSTEERIRRTAMSLFAARGYAATGIREMAEAAGVQTASLYHYMGTKEDLLRSLMLDGNRRLLGCAQLVVEEDAPPEQRLAALVQVHVLSHAHQREEAVVLDTELKSLGEEARAEVVAVRDRYEGLWRSAIEEGAADGVFTLENPSATRLGLIAMCTGVAHWYSPRRGDDDALALAFADTALGAVRARRDGADVRASSPGMPQPAAVRDVLVSLGIDVSG</sequence>
<accession>D3FC54</accession>
<evidence type="ECO:0000313" key="5">
    <source>
        <dbReference type="Proteomes" id="UP000008229"/>
    </source>
</evidence>
<dbReference type="PANTHER" id="PTHR30055">
    <property type="entry name" value="HTH-TYPE TRANSCRIPTIONAL REGULATOR RUTR"/>
    <property type="match status" value="1"/>
</dbReference>
<evidence type="ECO:0000313" key="4">
    <source>
        <dbReference type="EMBL" id="ADB53349.1"/>
    </source>
</evidence>
<dbReference type="SUPFAM" id="SSF48498">
    <property type="entry name" value="Tetracyclin repressor-like, C-terminal domain"/>
    <property type="match status" value="1"/>
</dbReference>
<feature type="DNA-binding region" description="H-T-H motif" evidence="2">
    <location>
        <begin position="28"/>
        <end position="47"/>
    </location>
</feature>
<dbReference type="GO" id="GO:0000976">
    <property type="term" value="F:transcription cis-regulatory region binding"/>
    <property type="evidence" value="ECO:0007669"/>
    <property type="project" value="TreeGrafter"/>
</dbReference>
<dbReference type="Gene3D" id="1.10.357.10">
    <property type="entry name" value="Tetracycline Repressor, domain 2"/>
    <property type="match status" value="1"/>
</dbReference>
<dbReference type="Pfam" id="PF17932">
    <property type="entry name" value="TetR_C_24"/>
    <property type="match status" value="1"/>
</dbReference>
<dbReference type="InterPro" id="IPR001647">
    <property type="entry name" value="HTH_TetR"/>
</dbReference>
<dbReference type="Proteomes" id="UP000008229">
    <property type="component" value="Chromosome"/>
</dbReference>
<evidence type="ECO:0000256" key="1">
    <source>
        <dbReference type="ARBA" id="ARBA00023125"/>
    </source>
</evidence>
<proteinExistence type="predicted"/>
<organism evidence="4 5">
    <name type="scientific">Conexibacter woesei (strain DSM 14684 / CCUG 47730 / CIP 108061 / JCM 11494 / NBRC 100937 / ID131577)</name>
    <dbReference type="NCBI Taxonomy" id="469383"/>
    <lineage>
        <taxon>Bacteria</taxon>
        <taxon>Bacillati</taxon>
        <taxon>Actinomycetota</taxon>
        <taxon>Thermoleophilia</taxon>
        <taxon>Solirubrobacterales</taxon>
        <taxon>Conexibacteraceae</taxon>
        <taxon>Conexibacter</taxon>
    </lineage>
</organism>
<dbReference type="PANTHER" id="PTHR30055:SF200">
    <property type="entry name" value="HTH-TYPE TRANSCRIPTIONAL REPRESSOR BDCR"/>
    <property type="match status" value="1"/>
</dbReference>
<dbReference type="RefSeq" id="WP_012936400.1">
    <property type="nucleotide sequence ID" value="NC_013739.1"/>
</dbReference>
<dbReference type="EMBL" id="CP001854">
    <property type="protein sequence ID" value="ADB53349.1"/>
    <property type="molecule type" value="Genomic_DNA"/>
</dbReference>
<dbReference type="OrthoDB" id="9779746at2"/>
<keyword evidence="1 2" id="KW-0238">DNA-binding</keyword>
<evidence type="ECO:0000259" key="3">
    <source>
        <dbReference type="PROSITE" id="PS50977"/>
    </source>
</evidence>
<feature type="domain" description="HTH tetR-type" evidence="3">
    <location>
        <begin position="5"/>
        <end position="65"/>
    </location>
</feature>